<feature type="chain" id="PRO_5020405649" evidence="2">
    <location>
        <begin position="23"/>
        <end position="61"/>
    </location>
</feature>
<dbReference type="Proteomes" id="UP000308488">
    <property type="component" value="Unassembled WGS sequence"/>
</dbReference>
<name>A0A4U6R6X0_9GAMM</name>
<feature type="signal peptide" evidence="2">
    <location>
        <begin position="1"/>
        <end position="22"/>
    </location>
</feature>
<evidence type="ECO:0000256" key="2">
    <source>
        <dbReference type="SAM" id="SignalP"/>
    </source>
</evidence>
<dbReference type="AlphaFoldDB" id="A0A4U6R6X0"/>
<evidence type="ECO:0000256" key="1">
    <source>
        <dbReference type="SAM" id="Phobius"/>
    </source>
</evidence>
<gene>
    <name evidence="3" type="ORF">FDP08_08110</name>
</gene>
<organism evidence="3 4">
    <name type="scientific">Marinobacter panjinensis</name>
    <dbReference type="NCBI Taxonomy" id="2576384"/>
    <lineage>
        <taxon>Bacteria</taxon>
        <taxon>Pseudomonadati</taxon>
        <taxon>Pseudomonadota</taxon>
        <taxon>Gammaproteobacteria</taxon>
        <taxon>Pseudomonadales</taxon>
        <taxon>Marinobacteraceae</taxon>
        <taxon>Marinobacter</taxon>
    </lineage>
</organism>
<evidence type="ECO:0000313" key="3">
    <source>
        <dbReference type="EMBL" id="TKV68056.1"/>
    </source>
</evidence>
<accession>A0A4U6R6X0</accession>
<feature type="transmembrane region" description="Helical" evidence="1">
    <location>
        <begin position="34"/>
        <end position="53"/>
    </location>
</feature>
<evidence type="ECO:0000313" key="4">
    <source>
        <dbReference type="Proteomes" id="UP000308488"/>
    </source>
</evidence>
<dbReference type="RefSeq" id="WP_137435467.1">
    <property type="nucleotide sequence ID" value="NZ_JANRHC010000001.1"/>
</dbReference>
<dbReference type="EMBL" id="SZYH01000001">
    <property type="protein sequence ID" value="TKV68056.1"/>
    <property type="molecule type" value="Genomic_DNA"/>
</dbReference>
<protein>
    <submittedName>
        <fullName evidence="3">Uncharacterized protein</fullName>
    </submittedName>
</protein>
<keyword evidence="2" id="KW-0732">Signal</keyword>
<comment type="caution">
    <text evidence="3">The sequence shown here is derived from an EMBL/GenBank/DDBJ whole genome shotgun (WGS) entry which is preliminary data.</text>
</comment>
<sequence length="61" mass="6433">MKLRNRLTLTASLLLVSGLAWGHAGHEALGDGVHIEYLLAAGSAAAVGLFALIRHKRDGQD</sequence>
<keyword evidence="4" id="KW-1185">Reference proteome</keyword>
<reference evidence="3 4" key="1">
    <citation type="submission" date="2019-05" db="EMBL/GenBank/DDBJ databases">
        <title>Marinobacter panjinensis sp. nov., a moderately halophilic bacterium isolated from sea tidal flat environment.</title>
        <authorList>
            <person name="Yang W."/>
            <person name="An M."/>
            <person name="He W."/>
            <person name="Luo X."/>
            <person name="Zhu L."/>
            <person name="Chen G."/>
            <person name="Zhang Y."/>
            <person name="Wang Y."/>
        </authorList>
    </citation>
    <scope>NUCLEOTIDE SEQUENCE [LARGE SCALE GENOMIC DNA]</scope>
    <source>
        <strain evidence="3 4">PJ-16</strain>
    </source>
</reference>
<keyword evidence="1" id="KW-1133">Transmembrane helix</keyword>
<dbReference type="OrthoDB" id="6370966at2"/>
<keyword evidence="1" id="KW-0812">Transmembrane</keyword>
<keyword evidence="1" id="KW-0472">Membrane</keyword>
<proteinExistence type="predicted"/>